<evidence type="ECO:0000256" key="2">
    <source>
        <dbReference type="ARBA" id="ARBA00022490"/>
    </source>
</evidence>
<dbReference type="PROSITE" id="PS00019">
    <property type="entry name" value="ACTININ_1"/>
    <property type="match status" value="1"/>
</dbReference>
<keyword evidence="4" id="KW-0677">Repeat</keyword>
<evidence type="ECO:0000256" key="5">
    <source>
        <dbReference type="ARBA" id="ARBA00022837"/>
    </source>
</evidence>
<dbReference type="GO" id="GO:0005737">
    <property type="term" value="C:cytoplasm"/>
    <property type="evidence" value="ECO:0007669"/>
    <property type="project" value="UniProtKB-SubCell"/>
</dbReference>
<dbReference type="PROSITE" id="PS50021">
    <property type="entry name" value="CH"/>
    <property type="match status" value="4"/>
</dbReference>
<sequence>MIIVKGLLHVNDYELQDLFKEASLPLPGYKVREIVEKILTFADNNKDGKINFEEFVSVMQELKSKEICKSFRKSINKKEGITAIGGTSAISSEGTQHSYSEEEKVAFVHWINKALEEDPDCKHIIPMDANDASLFRSLADGILLCKMINLSEPDTIDERAINKKKLTPFTISENLNLALNSASAIGCTVVNIGAQDLKEGKPHLVLGLLWQIIKVGLFADIELSRNEALIALLNEGEELEQLMKLSPEELLLRWVNYHLANAGWQKISNFSQDIKVIQFSAYPCLSLKDSRAYFHLLNQIAPKGDRGDERAIPIDMTGFGERNDLKRAEYMLQEADKLGCKQFVTPADVVSGNPKLNLAFVANLFNTYPSLHKPDNTDFDSHLLEGESKEERTFRNWMNSLGVNPYINHLYSDLADALVYFQLYEMIRVPVQWSHVNKPPYPALGGNMKKIENCNYAVELGKEKAKFSLVGIAGQDLNEGNTTLTLALVWQLMRRYTLNVLSDLGEGEKVNDEIIIKWVNQTLASANKKTSISSFKDSTISTSLPVLDLIDAIAPNAVRQEMIKREDLSSQDKMNNAKYAISVARKIGARIYALPDDLVEVNPKMVMTVFACLMGKGLNRLK</sequence>
<gene>
    <name evidence="9" type="primary">PLS1</name>
</gene>
<dbReference type="GO" id="GO:0051017">
    <property type="term" value="P:actin filament bundle assembly"/>
    <property type="evidence" value="ECO:0007669"/>
    <property type="project" value="InterPro"/>
</dbReference>
<evidence type="ECO:0000256" key="4">
    <source>
        <dbReference type="ARBA" id="ARBA00022737"/>
    </source>
</evidence>
<keyword evidence="6" id="KW-0009">Actin-binding</keyword>
<feature type="domain" description="Calponin-homology (CH)" evidence="7">
    <location>
        <begin position="245"/>
        <end position="369"/>
    </location>
</feature>
<evidence type="ECO:0000313" key="10">
    <source>
        <dbReference type="Proteomes" id="UP000002279"/>
    </source>
</evidence>
<feature type="domain" description="EF-hand" evidence="8">
    <location>
        <begin position="30"/>
        <end position="65"/>
    </location>
</feature>
<dbReference type="InterPro" id="IPR039959">
    <property type="entry name" value="Fimbrin/Plastin"/>
</dbReference>
<accession>A0A6I8PEQ7</accession>
<feature type="domain" description="Calponin-homology (CH)" evidence="7">
    <location>
        <begin position="509"/>
        <end position="618"/>
    </location>
</feature>
<proteinExistence type="predicted"/>
<dbReference type="AlphaFoldDB" id="A0A6I8PEQ7"/>
<dbReference type="Ensembl" id="ENSOANT00000056303.1">
    <property type="protein sequence ID" value="ENSOANP00000050598.1"/>
    <property type="gene ID" value="ENSOANG00000003646.3"/>
</dbReference>
<dbReference type="FunFam" id="1.10.238.10:FF:000263">
    <property type="entry name" value="plastin-1 isoform X2"/>
    <property type="match status" value="1"/>
</dbReference>
<name>A0A6I8PEQ7_ORNAN</name>
<dbReference type="SMART" id="SM00033">
    <property type="entry name" value="CH"/>
    <property type="match status" value="4"/>
</dbReference>
<dbReference type="CDD" id="cd21326">
    <property type="entry name" value="CH_PLS1_rpt2"/>
    <property type="match status" value="1"/>
</dbReference>
<dbReference type="SMART" id="SM00054">
    <property type="entry name" value="EFh"/>
    <property type="match status" value="1"/>
</dbReference>
<evidence type="ECO:0000256" key="6">
    <source>
        <dbReference type="ARBA" id="ARBA00023203"/>
    </source>
</evidence>
<keyword evidence="2" id="KW-0963">Cytoplasm</keyword>
<dbReference type="GeneTree" id="ENSGT00950000183097"/>
<reference evidence="9" key="3">
    <citation type="submission" date="2025-09" db="UniProtKB">
        <authorList>
            <consortium name="Ensembl"/>
        </authorList>
    </citation>
    <scope>IDENTIFICATION</scope>
    <source>
        <strain evidence="9">Glennie</strain>
    </source>
</reference>
<dbReference type="PANTHER" id="PTHR19961">
    <property type="entry name" value="FIMBRIN/PLASTIN"/>
    <property type="match status" value="1"/>
</dbReference>
<dbReference type="GO" id="GO:0005509">
    <property type="term" value="F:calcium ion binding"/>
    <property type="evidence" value="ECO:0007669"/>
    <property type="project" value="InterPro"/>
</dbReference>
<keyword evidence="5" id="KW-0106">Calcium</keyword>
<dbReference type="Pfam" id="PF00307">
    <property type="entry name" value="CH"/>
    <property type="match status" value="4"/>
</dbReference>
<dbReference type="InterPro" id="IPR002048">
    <property type="entry name" value="EF_hand_dom"/>
</dbReference>
<dbReference type="CDD" id="cd21332">
    <property type="entry name" value="CH_PLS1_rpt4"/>
    <property type="match status" value="1"/>
</dbReference>
<evidence type="ECO:0000259" key="8">
    <source>
        <dbReference type="PROSITE" id="PS50222"/>
    </source>
</evidence>
<organism evidence="9 10">
    <name type="scientific">Ornithorhynchus anatinus</name>
    <name type="common">Duckbill platypus</name>
    <dbReference type="NCBI Taxonomy" id="9258"/>
    <lineage>
        <taxon>Eukaryota</taxon>
        <taxon>Metazoa</taxon>
        <taxon>Chordata</taxon>
        <taxon>Craniata</taxon>
        <taxon>Vertebrata</taxon>
        <taxon>Euteleostomi</taxon>
        <taxon>Mammalia</taxon>
        <taxon>Monotremata</taxon>
        <taxon>Ornithorhynchidae</taxon>
        <taxon>Ornithorhynchus</taxon>
    </lineage>
</organism>
<dbReference type="Gene3D" id="1.10.418.10">
    <property type="entry name" value="Calponin-like domain"/>
    <property type="match status" value="4"/>
</dbReference>
<feature type="domain" description="Calponin-homology (CH)" evidence="7">
    <location>
        <begin position="101"/>
        <end position="217"/>
    </location>
</feature>
<comment type="subcellular location">
    <subcellularLocation>
        <location evidence="1">Cytoplasm</location>
    </subcellularLocation>
</comment>
<keyword evidence="10" id="KW-1185">Reference proteome</keyword>
<evidence type="ECO:0000259" key="7">
    <source>
        <dbReference type="PROSITE" id="PS50021"/>
    </source>
</evidence>
<dbReference type="InterPro" id="IPR001715">
    <property type="entry name" value="CH_dom"/>
</dbReference>
<evidence type="ECO:0000256" key="3">
    <source>
        <dbReference type="ARBA" id="ARBA00022723"/>
    </source>
</evidence>
<dbReference type="PROSITE" id="PS00020">
    <property type="entry name" value="ACTININ_2"/>
    <property type="match status" value="2"/>
</dbReference>
<reference evidence="9" key="2">
    <citation type="submission" date="2025-08" db="UniProtKB">
        <authorList>
            <consortium name="Ensembl"/>
        </authorList>
    </citation>
    <scope>IDENTIFICATION</scope>
    <source>
        <strain evidence="9">Glennie</strain>
    </source>
</reference>
<reference evidence="9 10" key="1">
    <citation type="journal article" date="2008" name="Nature">
        <title>Genome analysis of the platypus reveals unique signatures of evolution.</title>
        <authorList>
            <person name="Warren W.C."/>
            <person name="Hillier L.W."/>
            <person name="Marshall Graves J.A."/>
            <person name="Birney E."/>
            <person name="Ponting C.P."/>
            <person name="Grutzner F."/>
            <person name="Belov K."/>
            <person name="Miller W."/>
            <person name="Clarke L."/>
            <person name="Chinwalla A.T."/>
            <person name="Yang S.P."/>
            <person name="Heger A."/>
            <person name="Locke D.P."/>
            <person name="Miethke P."/>
            <person name="Waters P.D."/>
            <person name="Veyrunes F."/>
            <person name="Fulton L."/>
            <person name="Fulton B."/>
            <person name="Graves T."/>
            <person name="Wallis J."/>
            <person name="Puente X.S."/>
            <person name="Lopez-Otin C."/>
            <person name="Ordonez G.R."/>
            <person name="Eichler E.E."/>
            <person name="Chen L."/>
            <person name="Cheng Z."/>
            <person name="Deakin J.E."/>
            <person name="Alsop A."/>
            <person name="Thompson K."/>
            <person name="Kirby P."/>
            <person name="Papenfuss A.T."/>
            <person name="Wakefield M.J."/>
            <person name="Olender T."/>
            <person name="Lancet D."/>
            <person name="Huttley G.A."/>
            <person name="Smit A.F."/>
            <person name="Pask A."/>
            <person name="Temple-Smith P."/>
            <person name="Batzer M.A."/>
            <person name="Walker J.A."/>
            <person name="Konkel M.K."/>
            <person name="Harris R.S."/>
            <person name="Whittington C.M."/>
            <person name="Wong E.S."/>
            <person name="Gemmell N.J."/>
            <person name="Buschiazzo E."/>
            <person name="Vargas Jentzsch I.M."/>
            <person name="Merkel A."/>
            <person name="Schmitz J."/>
            <person name="Zemann A."/>
            <person name="Churakov G."/>
            <person name="Kriegs J.O."/>
            <person name="Brosius J."/>
            <person name="Murchison E.P."/>
            <person name="Sachidanandam R."/>
            <person name="Smith C."/>
            <person name="Hannon G.J."/>
            <person name="Tsend-Ayush E."/>
            <person name="McMillan D."/>
            <person name="Attenborough R."/>
            <person name="Rens W."/>
            <person name="Ferguson-Smith M."/>
            <person name="Lefevre C.M."/>
            <person name="Sharp J.A."/>
            <person name="Nicholas K.R."/>
            <person name="Ray D.A."/>
            <person name="Kube M."/>
            <person name="Reinhardt R."/>
            <person name="Pringle T.H."/>
            <person name="Taylor J."/>
            <person name="Jones R.C."/>
            <person name="Nixon B."/>
            <person name="Dacheux J.L."/>
            <person name="Niwa H."/>
            <person name="Sekita Y."/>
            <person name="Huang X."/>
            <person name="Stark A."/>
            <person name="Kheradpour P."/>
            <person name="Kellis M."/>
            <person name="Flicek P."/>
            <person name="Chen Y."/>
            <person name="Webber C."/>
            <person name="Hardison R."/>
            <person name="Nelson J."/>
            <person name="Hallsworth-Pepin K."/>
            <person name="Delehaunty K."/>
            <person name="Markovic C."/>
            <person name="Minx P."/>
            <person name="Feng Y."/>
            <person name="Kremitzki C."/>
            <person name="Mitreva M."/>
            <person name="Glasscock J."/>
            <person name="Wylie T."/>
            <person name="Wohldmann P."/>
            <person name="Thiru P."/>
            <person name="Nhan M.N."/>
            <person name="Pohl C.S."/>
            <person name="Smith S.M."/>
            <person name="Hou S."/>
            <person name="Nefedov M."/>
            <person name="de Jong P.J."/>
            <person name="Renfree M.B."/>
            <person name="Mardis E.R."/>
            <person name="Wilson R.K."/>
        </authorList>
    </citation>
    <scope>NUCLEOTIDE SEQUENCE [LARGE SCALE GENOMIC DNA]</scope>
    <source>
        <strain evidence="9 10">Glennie</strain>
    </source>
</reference>
<dbReference type="PROSITE" id="PS00018">
    <property type="entry name" value="EF_HAND_1"/>
    <property type="match status" value="1"/>
</dbReference>
<evidence type="ECO:0000256" key="1">
    <source>
        <dbReference type="ARBA" id="ARBA00004496"/>
    </source>
</evidence>
<dbReference type="PROSITE" id="PS50222">
    <property type="entry name" value="EF_HAND_2"/>
    <property type="match status" value="1"/>
</dbReference>
<dbReference type="Gene3D" id="1.10.238.10">
    <property type="entry name" value="EF-hand"/>
    <property type="match status" value="1"/>
</dbReference>
<dbReference type="Proteomes" id="UP000002279">
    <property type="component" value="Chromosome 1"/>
</dbReference>
<dbReference type="FunFam" id="1.10.418.10:FF:000010">
    <property type="entry name" value="Plastin-3 isoform 1"/>
    <property type="match status" value="1"/>
</dbReference>
<dbReference type="CDD" id="cd00051">
    <property type="entry name" value="EFh"/>
    <property type="match status" value="1"/>
</dbReference>
<dbReference type="InterPro" id="IPR011992">
    <property type="entry name" value="EF-hand-dom_pair"/>
</dbReference>
<dbReference type="InterPro" id="IPR018247">
    <property type="entry name" value="EF_Hand_1_Ca_BS"/>
</dbReference>
<dbReference type="InterPro" id="IPR001589">
    <property type="entry name" value="Actinin_actin-bd_CS"/>
</dbReference>
<feature type="domain" description="Calponin-homology (CH)" evidence="7">
    <location>
        <begin position="388"/>
        <end position="497"/>
    </location>
</feature>
<dbReference type="GO" id="GO:0051015">
    <property type="term" value="F:actin filament binding"/>
    <property type="evidence" value="ECO:0007669"/>
    <property type="project" value="InterPro"/>
</dbReference>
<evidence type="ECO:0000313" key="9">
    <source>
        <dbReference type="Ensembl" id="ENSOANP00000050598.1"/>
    </source>
</evidence>
<dbReference type="PANTHER" id="PTHR19961:SF27">
    <property type="entry name" value="PLASTIN-1"/>
    <property type="match status" value="1"/>
</dbReference>
<protein>
    <submittedName>
        <fullName evidence="9">Plastin 1</fullName>
    </submittedName>
</protein>
<dbReference type="InterPro" id="IPR036872">
    <property type="entry name" value="CH_dom_sf"/>
</dbReference>
<dbReference type="SUPFAM" id="SSF47473">
    <property type="entry name" value="EF-hand"/>
    <property type="match status" value="1"/>
</dbReference>
<dbReference type="FunFam" id="1.10.418.10:FF:000012">
    <property type="entry name" value="Plastin-3 isoform 1"/>
    <property type="match status" value="1"/>
</dbReference>
<dbReference type="Bgee" id="ENSOANG00000003646">
    <property type="expression patterns" value="Expressed in adult mammalian kidney and 4 other cell types or tissues"/>
</dbReference>
<dbReference type="SUPFAM" id="SSF47576">
    <property type="entry name" value="Calponin-homology domain, CH-domain"/>
    <property type="match status" value="1"/>
</dbReference>
<dbReference type="FunFam" id="1.10.418.10:FF:000014">
    <property type="entry name" value="Plastin-3 isoform 1"/>
    <property type="match status" value="1"/>
</dbReference>
<dbReference type="FunFam" id="1.10.418.10:FF:000025">
    <property type="entry name" value="Plastin-3 isoform 1"/>
    <property type="match status" value="1"/>
</dbReference>
<keyword evidence="3" id="KW-0479">Metal-binding</keyword>
<dbReference type="Pfam" id="PF00036">
    <property type="entry name" value="EF-hand_1"/>
    <property type="match status" value="1"/>
</dbReference>